<evidence type="ECO:0000313" key="1">
    <source>
        <dbReference type="EMBL" id="SDX60881.1"/>
    </source>
</evidence>
<dbReference type="InterPro" id="IPR003718">
    <property type="entry name" value="OsmC/Ohr_fam"/>
</dbReference>
<dbReference type="InterPro" id="IPR036102">
    <property type="entry name" value="OsmC/Ohrsf"/>
</dbReference>
<dbReference type="InterPro" id="IPR015946">
    <property type="entry name" value="KH_dom-like_a/b"/>
</dbReference>
<dbReference type="Gene3D" id="3.30.300.20">
    <property type="match status" value="1"/>
</dbReference>
<proteinExistence type="predicted"/>
<dbReference type="AlphaFoldDB" id="A0A1H3D3A2"/>
<dbReference type="PANTHER" id="PTHR34352:SF1">
    <property type="entry name" value="PROTEIN YHFA"/>
    <property type="match status" value="1"/>
</dbReference>
<dbReference type="PANTHER" id="PTHR34352">
    <property type="entry name" value="PROTEIN YHFA"/>
    <property type="match status" value="1"/>
</dbReference>
<dbReference type="RefSeq" id="WP_090411513.1">
    <property type="nucleotide sequence ID" value="NZ_FNOY01000004.1"/>
</dbReference>
<dbReference type="STRING" id="44576.SAMN05421881_100440"/>
<dbReference type="EMBL" id="FNOY01000004">
    <property type="protein sequence ID" value="SDX60881.1"/>
    <property type="molecule type" value="Genomic_DNA"/>
</dbReference>
<reference evidence="1 2" key="1">
    <citation type="submission" date="2016-10" db="EMBL/GenBank/DDBJ databases">
        <authorList>
            <person name="de Groot N.N."/>
        </authorList>
    </citation>
    <scope>NUCLEOTIDE SEQUENCE [LARGE SCALE GENOMIC DNA]</scope>
    <source>
        <strain evidence="1 2">Nm1</strain>
    </source>
</reference>
<protein>
    <submittedName>
        <fullName evidence="1">Putative redox protein</fullName>
    </submittedName>
</protein>
<evidence type="ECO:0000313" key="2">
    <source>
        <dbReference type="Proteomes" id="UP000198640"/>
    </source>
</evidence>
<accession>A0A1H3D3A2</accession>
<organism evidence="1 2">
    <name type="scientific">Nitrosomonas halophila</name>
    <dbReference type="NCBI Taxonomy" id="44576"/>
    <lineage>
        <taxon>Bacteria</taxon>
        <taxon>Pseudomonadati</taxon>
        <taxon>Pseudomonadota</taxon>
        <taxon>Betaproteobacteria</taxon>
        <taxon>Nitrosomonadales</taxon>
        <taxon>Nitrosomonadaceae</taxon>
        <taxon>Nitrosomonas</taxon>
    </lineage>
</organism>
<dbReference type="NCBIfam" id="NF008009">
    <property type="entry name" value="PRK10738.1"/>
    <property type="match status" value="1"/>
</dbReference>
<dbReference type="Pfam" id="PF02566">
    <property type="entry name" value="OsmC"/>
    <property type="match status" value="1"/>
</dbReference>
<dbReference type="SUPFAM" id="SSF82784">
    <property type="entry name" value="OsmC-like"/>
    <property type="match status" value="1"/>
</dbReference>
<name>A0A1H3D3A2_9PROT</name>
<dbReference type="OrthoDB" id="9804010at2"/>
<dbReference type="Gene3D" id="2.20.25.10">
    <property type="match status" value="1"/>
</dbReference>
<sequence>MKAKIAWQEGVSFLGQTDSGHSVLMDGAPEAGGKNLGPRPMEMMLMGLGGCTAFDVVLILRKARQAISHCSIEIDAQRADKDPKVFTHIHLHFIVTGKDLNPHQVERAISLSAEKYCSASMMLKATVTITHDYEIIAE</sequence>
<dbReference type="Proteomes" id="UP000198640">
    <property type="component" value="Unassembled WGS sequence"/>
</dbReference>
<keyword evidence="2" id="KW-1185">Reference proteome</keyword>
<gene>
    <name evidence="1" type="ORF">SAMN05421881_100440</name>
</gene>